<feature type="compositionally biased region" description="Polar residues" evidence="1">
    <location>
        <begin position="82"/>
        <end position="93"/>
    </location>
</feature>
<sequence length="106" mass="11474">MPKIITFGPKRTKALRVMEALPDWAPRWREAVGRLSSSSFATGGGAMGWKADIDFLLTPTGFEKTLAGAYDDRPKERPAIRTQPSGLSAENFSLTSPVSVHDIGLA</sequence>
<dbReference type="KEGG" id="luo:HHL09_09370"/>
<dbReference type="RefSeq" id="WP_169454295.1">
    <property type="nucleotide sequence ID" value="NZ_CP051774.1"/>
</dbReference>
<protein>
    <submittedName>
        <fullName evidence="2">Uncharacterized protein</fullName>
    </submittedName>
</protein>
<evidence type="ECO:0000256" key="1">
    <source>
        <dbReference type="SAM" id="MobiDB-lite"/>
    </source>
</evidence>
<keyword evidence="3" id="KW-1185">Reference proteome</keyword>
<evidence type="ECO:0000313" key="2">
    <source>
        <dbReference type="EMBL" id="QJE95982.1"/>
    </source>
</evidence>
<dbReference type="EMBL" id="CP051774">
    <property type="protein sequence ID" value="QJE95982.1"/>
    <property type="molecule type" value="Genomic_DNA"/>
</dbReference>
<accession>A0A858RGR7</accession>
<name>A0A858RGR7_9BACT</name>
<dbReference type="AlphaFoldDB" id="A0A858RGR7"/>
<feature type="compositionally biased region" description="Basic and acidic residues" evidence="1">
    <location>
        <begin position="70"/>
        <end position="79"/>
    </location>
</feature>
<organism evidence="2 3">
    <name type="scientific">Luteolibacter luteus</name>
    <dbReference type="NCBI Taxonomy" id="2728835"/>
    <lineage>
        <taxon>Bacteria</taxon>
        <taxon>Pseudomonadati</taxon>
        <taxon>Verrucomicrobiota</taxon>
        <taxon>Verrucomicrobiia</taxon>
        <taxon>Verrucomicrobiales</taxon>
        <taxon>Verrucomicrobiaceae</taxon>
        <taxon>Luteolibacter</taxon>
    </lineage>
</organism>
<gene>
    <name evidence="2" type="ORF">HHL09_09370</name>
</gene>
<feature type="region of interest" description="Disordered" evidence="1">
    <location>
        <begin position="70"/>
        <end position="93"/>
    </location>
</feature>
<proteinExistence type="predicted"/>
<reference evidence="2 3" key="1">
    <citation type="submission" date="2020-04" db="EMBL/GenBank/DDBJ databases">
        <title>Luteolibacter sp. G-1-1-1 isolated from soil.</title>
        <authorList>
            <person name="Dahal R.H."/>
        </authorList>
    </citation>
    <scope>NUCLEOTIDE SEQUENCE [LARGE SCALE GENOMIC DNA]</scope>
    <source>
        <strain evidence="2 3">G-1-1-1</strain>
    </source>
</reference>
<evidence type="ECO:0000313" key="3">
    <source>
        <dbReference type="Proteomes" id="UP000501812"/>
    </source>
</evidence>
<dbReference type="Proteomes" id="UP000501812">
    <property type="component" value="Chromosome"/>
</dbReference>